<dbReference type="AlphaFoldDB" id="A0A8H5CTJ4"/>
<evidence type="ECO:0000256" key="1">
    <source>
        <dbReference type="ARBA" id="ARBA00023002"/>
    </source>
</evidence>
<evidence type="ECO:0008006" key="4">
    <source>
        <dbReference type="Google" id="ProtNLM"/>
    </source>
</evidence>
<evidence type="ECO:0000313" key="3">
    <source>
        <dbReference type="Proteomes" id="UP000559027"/>
    </source>
</evidence>
<proteinExistence type="predicted"/>
<protein>
    <recommendedName>
        <fullName evidence="4">Oxidoreductase AflY</fullName>
    </recommendedName>
</protein>
<dbReference type="PANTHER" id="PTHR35870">
    <property type="entry name" value="PROTEIN, PUTATIVE (AFU_ORTHOLOGUE AFUA_5G03330)-RELATED"/>
    <property type="match status" value="1"/>
</dbReference>
<dbReference type="OrthoDB" id="10004862at2759"/>
<dbReference type="Pfam" id="PF14027">
    <property type="entry name" value="Questin_oxidase"/>
    <property type="match status" value="1"/>
</dbReference>
<keyword evidence="1" id="KW-0560">Oxidoreductase</keyword>
<gene>
    <name evidence="2" type="ORF">D9756_010285</name>
</gene>
<dbReference type="Proteomes" id="UP000559027">
    <property type="component" value="Unassembled WGS sequence"/>
</dbReference>
<reference evidence="2 3" key="1">
    <citation type="journal article" date="2020" name="ISME J.">
        <title>Uncovering the hidden diversity of litter-decomposition mechanisms in mushroom-forming fungi.</title>
        <authorList>
            <person name="Floudas D."/>
            <person name="Bentzer J."/>
            <person name="Ahren D."/>
            <person name="Johansson T."/>
            <person name="Persson P."/>
            <person name="Tunlid A."/>
        </authorList>
    </citation>
    <scope>NUCLEOTIDE SEQUENCE [LARGE SCALE GENOMIC DNA]</scope>
    <source>
        <strain evidence="2 3">CBS 146.42</strain>
    </source>
</reference>
<organism evidence="2 3">
    <name type="scientific">Leucocoprinus leucothites</name>
    <dbReference type="NCBI Taxonomy" id="201217"/>
    <lineage>
        <taxon>Eukaryota</taxon>
        <taxon>Fungi</taxon>
        <taxon>Dikarya</taxon>
        <taxon>Basidiomycota</taxon>
        <taxon>Agaricomycotina</taxon>
        <taxon>Agaricomycetes</taxon>
        <taxon>Agaricomycetidae</taxon>
        <taxon>Agaricales</taxon>
        <taxon>Agaricineae</taxon>
        <taxon>Agaricaceae</taxon>
        <taxon>Leucocoprinus</taxon>
    </lineage>
</organism>
<dbReference type="EMBL" id="JAACJO010000023">
    <property type="protein sequence ID" value="KAF5347796.1"/>
    <property type="molecule type" value="Genomic_DNA"/>
</dbReference>
<name>A0A8H5CTJ4_9AGAR</name>
<accession>A0A8H5CTJ4</accession>
<dbReference type="InterPro" id="IPR025337">
    <property type="entry name" value="Questin_oxidase-like"/>
</dbReference>
<dbReference type="GO" id="GO:0016491">
    <property type="term" value="F:oxidoreductase activity"/>
    <property type="evidence" value="ECO:0007669"/>
    <property type="project" value="UniProtKB-KW"/>
</dbReference>
<comment type="caution">
    <text evidence="2">The sequence shown here is derived from an EMBL/GenBank/DDBJ whole genome shotgun (WGS) entry which is preliminary data.</text>
</comment>
<evidence type="ECO:0000313" key="2">
    <source>
        <dbReference type="EMBL" id="KAF5347796.1"/>
    </source>
</evidence>
<keyword evidence="3" id="KW-1185">Reference proteome</keyword>
<sequence length="543" mass="60614">MPNQEDVEFLFTGPSAHPPSVLSPPRFPGITADSAKALIDCLKDNYKRWHIFFNYTRFHNHSMHHTCCIYALGVHGDVIRDAYEVYTRQLRPAFESPEPITDENFEKHLGDENFYDSYVNYFTDYAREHGVHNTLEKFVFSREYNTPGRAMLSRFVSGGMHPMIHIGYWAELGLPILVVEGLALGAVHDKDISKLFPEVFFNSIWAVPDPAVPKAPSYMSSVTGTFKNAASYIVPGLGSPAKPNEEVHALTILARVLADDSLTLPQDLDELNLVKNTVAEHHDKILDLALAWTIDPSRPGELDRKVEEIGWFAMVGYGVAGWTWCNKTRPNEGRPFNADFFMVHLATSVIFIPSILAKLESLHCKIAFLRSYLAALIAQFVSRGRPKLDVAGFYKSPMSEPYPMPYNELPTPSKDVLLGPDAIPARNPDPWLPLLQTTMVHPDTHLPKCIRSLAWLAARLGTTPAGYFGSPDVCPEGAVKTELPGAEYLDGSLFLRVAGMTCARMGRVGQGEDGKLHWDRDGFYEDPKVAAEAWKKMSPIPVD</sequence>
<dbReference type="PANTHER" id="PTHR35870:SF1">
    <property type="entry name" value="PROTEIN, PUTATIVE (AFU_ORTHOLOGUE AFUA_5G03330)-RELATED"/>
    <property type="match status" value="1"/>
</dbReference>